<dbReference type="Gene3D" id="3.10.180.10">
    <property type="entry name" value="2,3-Dihydroxybiphenyl 1,2-Dioxygenase, domain 1"/>
    <property type="match status" value="1"/>
</dbReference>
<evidence type="ECO:0000313" key="2">
    <source>
        <dbReference type="EMBL" id="ATW26795.1"/>
    </source>
</evidence>
<dbReference type="Pfam" id="PF06983">
    <property type="entry name" value="3-dmu-9_3-mt"/>
    <property type="match status" value="2"/>
</dbReference>
<evidence type="ECO:0000313" key="3">
    <source>
        <dbReference type="Proteomes" id="UP000323521"/>
    </source>
</evidence>
<dbReference type="AlphaFoldDB" id="A0A3G1KX58"/>
<dbReference type="InterPro" id="IPR028973">
    <property type="entry name" value="PhnB-like"/>
</dbReference>
<name>A0A3G1KX58_FORW1</name>
<protein>
    <recommendedName>
        <fullName evidence="1">PhnB-like domain-containing protein</fullName>
    </recommendedName>
</protein>
<reference evidence="2 3" key="1">
    <citation type="submission" date="2016-10" db="EMBL/GenBank/DDBJ databases">
        <title>Complete Genome Sequence of Peptococcaceae strain DCMF.</title>
        <authorList>
            <person name="Edwards R.J."/>
            <person name="Holland S.I."/>
            <person name="Deshpande N.P."/>
            <person name="Wong Y.K."/>
            <person name="Ertan H."/>
            <person name="Manefield M."/>
            <person name="Russell T.L."/>
            <person name="Lee M.J."/>
        </authorList>
    </citation>
    <scope>NUCLEOTIDE SEQUENCE [LARGE SCALE GENOMIC DNA]</scope>
    <source>
        <strain evidence="2 3">DCMF</strain>
    </source>
</reference>
<evidence type="ECO:0000259" key="1">
    <source>
        <dbReference type="Pfam" id="PF06983"/>
    </source>
</evidence>
<sequence length="296" mass="33533">MEKIIPHLWYDKEAKEAALFYSGLFDQSGLKNATVIEGTPSGEAEMVSFELAGQPFSAISAGPYFKFNPSISLMVACDSVNEVNDKWEALSEGGSELMPLDAYPFSKRYGWIQDRYGLSWQLMFADQRQSGQKITPNMLFSNAACGKAEEAVKYYAEIFQDSGIGFISKYGEGEAQSSKAKVNYAAFKLYGMDFSAMDNAYDVEFSFNEAFSLMINCQDQKEIDYYWDKLSAVPEAEQCGWVKDKFGVSWQIVPENLQDIMFRGSKEEVQRVTNAFLKMKKFDLATLERARSPWPR</sequence>
<keyword evidence="3" id="KW-1185">Reference proteome</keyword>
<dbReference type="CDD" id="cd06588">
    <property type="entry name" value="PhnB_like"/>
    <property type="match status" value="2"/>
</dbReference>
<dbReference type="Gene3D" id="3.30.720.110">
    <property type="match status" value="1"/>
</dbReference>
<accession>A0A3G1KX58</accession>
<dbReference type="EMBL" id="CP017634">
    <property type="protein sequence ID" value="ATW26795.1"/>
    <property type="molecule type" value="Genomic_DNA"/>
</dbReference>
<dbReference type="KEGG" id="fwa:DCMF_20300"/>
<gene>
    <name evidence="2" type="ORF">DCMF_20300</name>
</gene>
<proteinExistence type="predicted"/>
<dbReference type="OrthoDB" id="9806473at2"/>
<dbReference type="InterPro" id="IPR029068">
    <property type="entry name" value="Glyas_Bleomycin-R_OHBP_Dase"/>
</dbReference>
<dbReference type="Gene3D" id="3.30.720.100">
    <property type="match status" value="1"/>
</dbReference>
<dbReference type="PANTHER" id="PTHR33990">
    <property type="entry name" value="PROTEIN YJDN-RELATED"/>
    <property type="match status" value="1"/>
</dbReference>
<dbReference type="Proteomes" id="UP000323521">
    <property type="component" value="Chromosome"/>
</dbReference>
<dbReference type="SUPFAM" id="SSF54593">
    <property type="entry name" value="Glyoxalase/Bleomycin resistance protein/Dihydroxybiphenyl dioxygenase"/>
    <property type="match status" value="2"/>
</dbReference>
<organism evidence="2 3">
    <name type="scientific">Formimonas warabiya</name>
    <dbReference type="NCBI Taxonomy" id="1761012"/>
    <lineage>
        <taxon>Bacteria</taxon>
        <taxon>Bacillati</taxon>
        <taxon>Bacillota</taxon>
        <taxon>Clostridia</taxon>
        <taxon>Eubacteriales</taxon>
        <taxon>Peptococcaceae</taxon>
        <taxon>Candidatus Formimonas</taxon>
    </lineage>
</organism>
<dbReference type="RefSeq" id="WP_148136116.1">
    <property type="nucleotide sequence ID" value="NZ_CP017634.1"/>
</dbReference>
<feature type="domain" description="PhnB-like" evidence="1">
    <location>
        <begin position="132"/>
        <end position="253"/>
    </location>
</feature>
<feature type="domain" description="PhnB-like" evidence="1">
    <location>
        <begin position="2"/>
        <end position="122"/>
    </location>
</feature>